<keyword evidence="11" id="KW-0325">Glycoprotein</keyword>
<evidence type="ECO:0000256" key="14">
    <source>
        <dbReference type="ARBA" id="ARBA00042990"/>
    </source>
</evidence>
<comment type="catalytic activity">
    <reaction evidence="16">
        <text>a ganglioside GM1 (d18:1(4E)) + CMP-N-acetyl-beta-neuraminate = a ganglioside GD1a (d18:1(4E)) + CMP + H(+)</text>
        <dbReference type="Rhea" id="RHEA:18021"/>
        <dbReference type="ChEBI" id="CHEBI:15378"/>
        <dbReference type="ChEBI" id="CHEBI:57812"/>
        <dbReference type="ChEBI" id="CHEBI:60377"/>
        <dbReference type="ChEBI" id="CHEBI:77709"/>
        <dbReference type="ChEBI" id="CHEBI:78445"/>
        <dbReference type="EC" id="2.4.3.2"/>
    </reaction>
    <physiologicalReaction direction="left-to-right" evidence="16">
        <dbReference type="Rhea" id="RHEA:18022"/>
    </physiologicalReaction>
</comment>
<dbReference type="Pfam" id="PF00777">
    <property type="entry name" value="Glyco_transf_29"/>
    <property type="match status" value="1"/>
</dbReference>
<proteinExistence type="inferred from homology"/>
<evidence type="ECO:0000313" key="19">
    <source>
        <dbReference type="Proteomes" id="UP000475037"/>
    </source>
</evidence>
<comment type="similarity">
    <text evidence="3">Belongs to the glycosyltransferase 29 family.</text>
</comment>
<feature type="non-terminal residue" evidence="18">
    <location>
        <position position="57"/>
    </location>
</feature>
<keyword evidence="7" id="KW-0735">Signal-anchor</keyword>
<evidence type="ECO:0000256" key="7">
    <source>
        <dbReference type="ARBA" id="ARBA00022968"/>
    </source>
</evidence>
<evidence type="ECO:0000256" key="15">
    <source>
        <dbReference type="ARBA" id="ARBA00043673"/>
    </source>
</evidence>
<evidence type="ECO:0000256" key="6">
    <source>
        <dbReference type="ARBA" id="ARBA00022692"/>
    </source>
</evidence>
<evidence type="ECO:0000256" key="3">
    <source>
        <dbReference type="ARBA" id="ARBA00006003"/>
    </source>
</evidence>
<dbReference type="GO" id="GO:0003836">
    <property type="term" value="F:beta-galactoside (CMP) alpha-2,3-sialyltransferase activity"/>
    <property type="evidence" value="ECO:0007669"/>
    <property type="project" value="UniProtKB-EC"/>
</dbReference>
<keyword evidence="19" id="KW-1185">Reference proteome</keyword>
<dbReference type="Gene3D" id="3.90.1480.20">
    <property type="entry name" value="Glycosyl transferase family 29"/>
    <property type="match status" value="1"/>
</dbReference>
<evidence type="ECO:0000256" key="9">
    <source>
        <dbReference type="ARBA" id="ARBA00023034"/>
    </source>
</evidence>
<comment type="subcellular location">
    <subcellularLocation>
        <location evidence="1">Golgi apparatus membrane</location>
        <topology evidence="1">Single-pass type II membrane protein</topology>
    </subcellularLocation>
</comment>
<dbReference type="GO" id="GO:0047288">
    <property type="term" value="F:beta-D-galactosyl-(1-&gt;3)-N-acetyl-beta-D-galactosaminide alpha-2,3- sialyltransferase"/>
    <property type="evidence" value="ECO:0007669"/>
    <property type="project" value="UniProtKB-EC"/>
</dbReference>
<evidence type="ECO:0000256" key="5">
    <source>
        <dbReference type="ARBA" id="ARBA00022679"/>
    </source>
</evidence>
<keyword evidence="5 18" id="KW-0808">Transferase</keyword>
<dbReference type="AlphaFoldDB" id="A0A6G1AT31"/>
<dbReference type="InterPro" id="IPR051757">
    <property type="entry name" value="Beta-gal_alpha2-3_sialyltrans"/>
</dbReference>
<organism evidence="18 19">
    <name type="scientific">Crocuta crocuta</name>
    <name type="common">Spotted hyena</name>
    <dbReference type="NCBI Taxonomy" id="9678"/>
    <lineage>
        <taxon>Eukaryota</taxon>
        <taxon>Metazoa</taxon>
        <taxon>Chordata</taxon>
        <taxon>Craniata</taxon>
        <taxon>Vertebrata</taxon>
        <taxon>Euteleostomi</taxon>
        <taxon>Mammalia</taxon>
        <taxon>Eutheria</taxon>
        <taxon>Laurasiatheria</taxon>
        <taxon>Carnivora</taxon>
        <taxon>Feliformia</taxon>
        <taxon>Hyaenidae</taxon>
        <taxon>Crocuta</taxon>
    </lineage>
</organism>
<evidence type="ECO:0000256" key="17">
    <source>
        <dbReference type="ARBA" id="ARBA00047509"/>
    </source>
</evidence>
<keyword evidence="4 18" id="KW-0328">Glycosyltransferase</keyword>
<evidence type="ECO:0000256" key="16">
    <source>
        <dbReference type="ARBA" id="ARBA00043773"/>
    </source>
</evidence>
<evidence type="ECO:0000256" key="10">
    <source>
        <dbReference type="ARBA" id="ARBA00023136"/>
    </source>
</evidence>
<dbReference type="InterPro" id="IPR038578">
    <property type="entry name" value="GT29-like_sf"/>
</dbReference>
<evidence type="ECO:0000256" key="11">
    <source>
        <dbReference type="ARBA" id="ARBA00023180"/>
    </source>
</evidence>
<dbReference type="InterPro" id="IPR001675">
    <property type="entry name" value="Glyco_trans_29"/>
</dbReference>
<evidence type="ECO:0000313" key="18">
    <source>
        <dbReference type="EMBL" id="KAF0878413.1"/>
    </source>
</evidence>
<dbReference type="EMBL" id="VOAJ01003946">
    <property type="protein sequence ID" value="KAF0878413.1"/>
    <property type="molecule type" value="Genomic_DNA"/>
</dbReference>
<dbReference type="EC" id="2.4.3.2" evidence="13"/>
<reference evidence="18 19" key="1">
    <citation type="submission" date="2019-11" db="EMBL/GenBank/DDBJ databases">
        <authorList>
            <person name="Yang C."/>
            <person name="Li F."/>
        </authorList>
    </citation>
    <scope>NUCLEOTIDE SEQUENCE [LARGE SCALE GENOMIC DNA]</scope>
    <source>
        <strain evidence="18">KB4526</strain>
        <tissue evidence="18">Muscle</tissue>
    </source>
</reference>
<dbReference type="PANTHER" id="PTHR46032">
    <property type="entry name" value="ALPHA-2,3-SIALYLTRANSFERASE ST3GAL I ISOFORM X1"/>
    <property type="match status" value="1"/>
</dbReference>
<evidence type="ECO:0000256" key="13">
    <source>
        <dbReference type="ARBA" id="ARBA00039106"/>
    </source>
</evidence>
<comment type="catalytic activity">
    <reaction evidence="17">
        <text>ganglioside GM1 (d18:1(4E)/18:0) + CMP-N-acetyl-beta-neuraminate = ganglioside GD1a (18:1(4E)/18:0) + CMP + H(+)</text>
        <dbReference type="Rhea" id="RHEA:48248"/>
        <dbReference type="ChEBI" id="CHEBI:15378"/>
        <dbReference type="ChEBI" id="CHEBI:57812"/>
        <dbReference type="ChEBI" id="CHEBI:60377"/>
        <dbReference type="ChEBI" id="CHEBI:73110"/>
        <dbReference type="ChEBI" id="CHEBI:90153"/>
    </reaction>
    <physiologicalReaction direction="left-to-right" evidence="17">
        <dbReference type="Rhea" id="RHEA:48249"/>
    </physiologicalReaction>
</comment>
<keyword evidence="8" id="KW-1133">Transmembrane helix</keyword>
<comment type="pathway">
    <text evidence="2">Glycolipid biosynthesis.</text>
</comment>
<evidence type="ECO:0000256" key="1">
    <source>
        <dbReference type="ARBA" id="ARBA00004323"/>
    </source>
</evidence>
<keyword evidence="9" id="KW-0333">Golgi apparatus</keyword>
<keyword evidence="6" id="KW-0812">Transmembrane</keyword>
<dbReference type="PANTHER" id="PTHR46032:SF5">
    <property type="entry name" value="ST3 BETA-GALACTOSIDE ALPHA-2,3-SIALYLTRANSFERASE 8"/>
    <property type="match status" value="1"/>
</dbReference>
<feature type="non-terminal residue" evidence="18">
    <location>
        <position position="1"/>
    </location>
</feature>
<evidence type="ECO:0000256" key="2">
    <source>
        <dbReference type="ARBA" id="ARBA00004934"/>
    </source>
</evidence>
<evidence type="ECO:0000256" key="8">
    <source>
        <dbReference type="ARBA" id="ARBA00022989"/>
    </source>
</evidence>
<name>A0A6G1AT31_CROCR</name>
<dbReference type="GO" id="GO:0000139">
    <property type="term" value="C:Golgi membrane"/>
    <property type="evidence" value="ECO:0007669"/>
    <property type="project" value="UniProtKB-SubCell"/>
</dbReference>
<accession>A0A6G1AT31</accession>
<keyword evidence="10" id="KW-0472">Membrane</keyword>
<protein>
    <recommendedName>
        <fullName evidence="13">beta-D-galactosyl-(1-&gt;3)-N-acetyl-beta-D-galactosaminide alpha-2,3-sialyltransferase</fullName>
        <ecNumber evidence="13">2.4.3.2</ecNumber>
    </recommendedName>
    <alternativeName>
        <fullName evidence="14">Monosialoganglioside sialyltransferase</fullName>
    </alternativeName>
</protein>
<evidence type="ECO:0000256" key="12">
    <source>
        <dbReference type="ARBA" id="ARBA00036292"/>
    </source>
</evidence>
<gene>
    <name evidence="18" type="primary">St3gal1_0</name>
    <name evidence="18" type="ORF">FOF47_R21191</name>
</gene>
<dbReference type="Proteomes" id="UP000475037">
    <property type="component" value="Unassembled WGS sequence"/>
</dbReference>
<comment type="catalytic activity">
    <reaction evidence="12">
        <text>a beta-D-galactosyl-(1-&gt;3)-N-acetyl-alpha-D-galactosaminyl derivative + CMP-N-acetyl-beta-neuraminate = an N-acetyl-alpha-neuraminyl-(2-&gt;3)-beta-D-galactosyl-(1-&gt;3)-N-acetyl-alpha-D-galactosaminyl derivative + CMP + H(+)</text>
        <dbReference type="Rhea" id="RHEA:21616"/>
        <dbReference type="ChEBI" id="CHEBI:15378"/>
        <dbReference type="ChEBI" id="CHEBI:57812"/>
        <dbReference type="ChEBI" id="CHEBI:60377"/>
        <dbReference type="ChEBI" id="CHEBI:133470"/>
        <dbReference type="ChEBI" id="CHEBI:139596"/>
        <dbReference type="EC" id="2.4.3.4"/>
    </reaction>
    <physiologicalReaction direction="left-to-right" evidence="12">
        <dbReference type="Rhea" id="RHEA:21617"/>
    </physiologicalReaction>
</comment>
<dbReference type="GO" id="GO:0097503">
    <property type="term" value="P:sialylation"/>
    <property type="evidence" value="ECO:0007669"/>
    <property type="project" value="TreeGrafter"/>
</dbReference>
<comment type="catalytic activity">
    <reaction evidence="15">
        <text>a ganglioside GA1 (d18:1(4E)) + CMP-N-acetyl-beta-neuraminate = a ganglioside GM1b (d18:1(4E)) + CMP + H(+)</text>
        <dbReference type="Rhea" id="RHEA:47560"/>
        <dbReference type="ChEBI" id="CHEBI:15378"/>
        <dbReference type="ChEBI" id="CHEBI:27938"/>
        <dbReference type="ChEBI" id="CHEBI:57812"/>
        <dbReference type="ChEBI" id="CHEBI:60377"/>
        <dbReference type="ChEBI" id="CHEBI:78568"/>
    </reaction>
    <physiologicalReaction direction="left-to-right" evidence="15">
        <dbReference type="Rhea" id="RHEA:47561"/>
    </physiologicalReaction>
</comment>
<sequence length="57" mass="6415">CRTCAVVGNSRFLRGSGHGFRINQHDMVLRMNQAPVLGFETDVGNKTTMRIMYPEMA</sequence>
<evidence type="ECO:0000256" key="4">
    <source>
        <dbReference type="ARBA" id="ARBA00022676"/>
    </source>
</evidence>
<comment type="caution">
    <text evidence="18">The sequence shown here is derived from an EMBL/GenBank/DDBJ whole genome shotgun (WGS) entry which is preliminary data.</text>
</comment>